<name>A0ABW9ZJ98_9HYPH</name>
<evidence type="ECO:0000313" key="2">
    <source>
        <dbReference type="EMBL" id="NBN62805.1"/>
    </source>
</evidence>
<comment type="caution">
    <text evidence="2">The sequence shown here is derived from an EMBL/GenBank/DDBJ whole genome shotgun (WGS) entry which is preliminary data.</text>
</comment>
<dbReference type="InterPro" id="IPR001387">
    <property type="entry name" value="Cro/C1-type_HTH"/>
</dbReference>
<evidence type="ECO:0000313" key="3">
    <source>
        <dbReference type="Proteomes" id="UP000541347"/>
    </source>
</evidence>
<sequence>MNPDYAHLLAHHCSLDYRSLGCALKAVIQQRGLTLQQVQDQTRVSRASVSRACAGMAIEIGPLLKLCIWADLNPFELLAPLGTPEPPLFHEMHDVKPFENKRQLQMAVRAAKRARVSHA</sequence>
<proteinExistence type="predicted"/>
<dbReference type="InterPro" id="IPR010982">
    <property type="entry name" value="Lambda_DNA-bd_dom_sf"/>
</dbReference>
<protein>
    <submittedName>
        <fullName evidence="2">Helix-turn-helix domain-containing protein</fullName>
    </submittedName>
</protein>
<dbReference type="SUPFAM" id="SSF47413">
    <property type="entry name" value="lambda repressor-like DNA-binding domains"/>
    <property type="match status" value="1"/>
</dbReference>
<gene>
    <name evidence="2" type="ORF">GWI71_03840</name>
</gene>
<organism evidence="2 3">
    <name type="scientific">Pannonibacter tanglangensis</name>
    <dbReference type="NCBI Taxonomy" id="2750084"/>
    <lineage>
        <taxon>Bacteria</taxon>
        <taxon>Pseudomonadati</taxon>
        <taxon>Pseudomonadota</taxon>
        <taxon>Alphaproteobacteria</taxon>
        <taxon>Hyphomicrobiales</taxon>
        <taxon>Stappiaceae</taxon>
        <taxon>Pannonibacter</taxon>
    </lineage>
</organism>
<dbReference type="Pfam" id="PF13443">
    <property type="entry name" value="HTH_26"/>
    <property type="match status" value="1"/>
</dbReference>
<accession>A0ABW9ZJ98</accession>
<reference evidence="2 3" key="1">
    <citation type="submission" date="2020-01" db="EMBL/GenBank/DDBJ databases">
        <authorList>
            <person name="Peng S.Y."/>
            <person name="Li J."/>
            <person name="Wang M."/>
            <person name="Wang L."/>
            <person name="Wang C.Q."/>
            <person name="Wang J.R."/>
        </authorList>
    </citation>
    <scope>NUCLEOTIDE SEQUENCE [LARGE SCALE GENOMIC DNA]</scope>
    <source>
        <strain evidence="2 3">XCT-34</strain>
    </source>
</reference>
<dbReference type="EMBL" id="JAABLP010000001">
    <property type="protein sequence ID" value="NBN62805.1"/>
    <property type="molecule type" value="Genomic_DNA"/>
</dbReference>
<keyword evidence="3" id="KW-1185">Reference proteome</keyword>
<evidence type="ECO:0000259" key="1">
    <source>
        <dbReference type="Pfam" id="PF13443"/>
    </source>
</evidence>
<dbReference type="RefSeq" id="WP_161674065.1">
    <property type="nucleotide sequence ID" value="NZ_JAABLP010000001.1"/>
</dbReference>
<dbReference type="Proteomes" id="UP000541347">
    <property type="component" value="Unassembled WGS sequence"/>
</dbReference>
<feature type="domain" description="HTH cro/C1-type" evidence="1">
    <location>
        <begin position="24"/>
        <end position="78"/>
    </location>
</feature>